<gene>
    <name evidence="2" type="ORF">E2C01_088132</name>
</gene>
<comment type="caution">
    <text evidence="2">The sequence shown here is derived from an EMBL/GenBank/DDBJ whole genome shotgun (WGS) entry which is preliminary data.</text>
</comment>
<dbReference type="Proteomes" id="UP000324222">
    <property type="component" value="Unassembled WGS sequence"/>
</dbReference>
<evidence type="ECO:0000313" key="3">
    <source>
        <dbReference type="Proteomes" id="UP000324222"/>
    </source>
</evidence>
<evidence type="ECO:0000313" key="2">
    <source>
        <dbReference type="EMBL" id="MPC93017.1"/>
    </source>
</evidence>
<keyword evidence="3" id="KW-1185">Reference proteome</keyword>
<proteinExistence type="predicted"/>
<name>A0A5B7JID6_PORTR</name>
<protein>
    <submittedName>
        <fullName evidence="2">Uncharacterized protein</fullName>
    </submittedName>
</protein>
<organism evidence="2 3">
    <name type="scientific">Portunus trituberculatus</name>
    <name type="common">Swimming crab</name>
    <name type="synonym">Neptunus trituberculatus</name>
    <dbReference type="NCBI Taxonomy" id="210409"/>
    <lineage>
        <taxon>Eukaryota</taxon>
        <taxon>Metazoa</taxon>
        <taxon>Ecdysozoa</taxon>
        <taxon>Arthropoda</taxon>
        <taxon>Crustacea</taxon>
        <taxon>Multicrustacea</taxon>
        <taxon>Malacostraca</taxon>
        <taxon>Eumalacostraca</taxon>
        <taxon>Eucarida</taxon>
        <taxon>Decapoda</taxon>
        <taxon>Pleocyemata</taxon>
        <taxon>Brachyura</taxon>
        <taxon>Eubrachyura</taxon>
        <taxon>Portunoidea</taxon>
        <taxon>Portunidae</taxon>
        <taxon>Portuninae</taxon>
        <taxon>Portunus</taxon>
    </lineage>
</organism>
<reference evidence="2 3" key="1">
    <citation type="submission" date="2019-05" db="EMBL/GenBank/DDBJ databases">
        <title>Another draft genome of Portunus trituberculatus and its Hox gene families provides insights of decapod evolution.</title>
        <authorList>
            <person name="Jeong J.-H."/>
            <person name="Song I."/>
            <person name="Kim S."/>
            <person name="Choi T."/>
            <person name="Kim D."/>
            <person name="Ryu S."/>
            <person name="Kim W."/>
        </authorList>
    </citation>
    <scope>NUCLEOTIDE SEQUENCE [LARGE SCALE GENOMIC DNA]</scope>
    <source>
        <tissue evidence="2">Muscle</tissue>
    </source>
</reference>
<accession>A0A5B7JID6</accession>
<dbReference type="AlphaFoldDB" id="A0A5B7JID6"/>
<dbReference type="EMBL" id="VSRR010093352">
    <property type="protein sequence ID" value="MPC93017.1"/>
    <property type="molecule type" value="Genomic_DNA"/>
</dbReference>
<feature type="region of interest" description="Disordered" evidence="1">
    <location>
        <begin position="119"/>
        <end position="150"/>
    </location>
</feature>
<sequence>MGKRRYFFGNHLSQSPPARKPLSRVRKPNLHSDRGQNSNACAWRPLGPQRTHGFTVPTHLRSTRSVIWGKPSWLTAGGVGVARPPAPPPLVATGASVSKSRRVSLMSCPSSGVWNPPHRKYFGHRERNPGNPTRHRQHRARDGCDIGLLR</sequence>
<feature type="region of interest" description="Disordered" evidence="1">
    <location>
        <begin position="1"/>
        <end position="55"/>
    </location>
</feature>
<evidence type="ECO:0000256" key="1">
    <source>
        <dbReference type="SAM" id="MobiDB-lite"/>
    </source>
</evidence>